<protein>
    <submittedName>
        <fullName evidence="2">Uncharacterized protein</fullName>
    </submittedName>
</protein>
<accession>A0A7S1FSC3</accession>
<reference evidence="2" key="1">
    <citation type="submission" date="2021-01" db="EMBL/GenBank/DDBJ databases">
        <authorList>
            <person name="Corre E."/>
            <person name="Pelletier E."/>
            <person name="Niang G."/>
            <person name="Scheremetjew M."/>
            <person name="Finn R."/>
            <person name="Kale V."/>
            <person name="Holt S."/>
            <person name="Cochrane G."/>
            <person name="Meng A."/>
            <person name="Brown T."/>
            <person name="Cohen L."/>
        </authorList>
    </citation>
    <scope>NUCLEOTIDE SEQUENCE</scope>
    <source>
        <strain evidence="2">308</strain>
    </source>
</reference>
<organism evidence="2">
    <name type="scientific">Corethron hystrix</name>
    <dbReference type="NCBI Taxonomy" id="216773"/>
    <lineage>
        <taxon>Eukaryota</taxon>
        <taxon>Sar</taxon>
        <taxon>Stramenopiles</taxon>
        <taxon>Ochrophyta</taxon>
        <taxon>Bacillariophyta</taxon>
        <taxon>Coscinodiscophyceae</taxon>
        <taxon>Corethrophycidae</taxon>
        <taxon>Corethrales</taxon>
        <taxon>Corethraceae</taxon>
        <taxon>Corethron</taxon>
    </lineage>
</organism>
<dbReference type="EMBL" id="HBFR01015342">
    <property type="protein sequence ID" value="CAD8883976.1"/>
    <property type="molecule type" value="Transcribed_RNA"/>
</dbReference>
<sequence length="106" mass="11132">MGTEKKGCISPQGVDKPSQNDGDDDSGQSKDAGLPILSCGTRAASVGHQDTEDEYVHVENFDMVTSTDPMPFSAAKSGKLSEVTTLSLGGVFPPFDEKAVDQGRLV</sequence>
<evidence type="ECO:0000313" key="2">
    <source>
        <dbReference type="EMBL" id="CAD8883976.1"/>
    </source>
</evidence>
<feature type="region of interest" description="Disordered" evidence="1">
    <location>
        <begin position="1"/>
        <end position="36"/>
    </location>
</feature>
<gene>
    <name evidence="2" type="ORF">CHYS00102_LOCUS11173</name>
</gene>
<dbReference type="AlphaFoldDB" id="A0A7S1FSC3"/>
<evidence type="ECO:0000256" key="1">
    <source>
        <dbReference type="SAM" id="MobiDB-lite"/>
    </source>
</evidence>
<proteinExistence type="predicted"/>
<name>A0A7S1FSC3_9STRA</name>